<dbReference type="EMBL" id="FNOK01000067">
    <property type="protein sequence ID" value="SDZ39078.1"/>
    <property type="molecule type" value="Genomic_DNA"/>
</dbReference>
<evidence type="ECO:0000313" key="1">
    <source>
        <dbReference type="EMBL" id="SDZ39078.1"/>
    </source>
</evidence>
<dbReference type="AlphaFoldDB" id="A0A1H3SN19"/>
<evidence type="ECO:0008006" key="3">
    <source>
        <dbReference type="Google" id="ProtNLM"/>
    </source>
</evidence>
<gene>
    <name evidence="1" type="ORF">SAMN05216215_106734</name>
</gene>
<dbReference type="Proteomes" id="UP000199529">
    <property type="component" value="Unassembled WGS sequence"/>
</dbReference>
<proteinExistence type="predicted"/>
<protein>
    <recommendedName>
        <fullName evidence="3">DUF3558 domain-containing protein</fullName>
    </recommendedName>
</protein>
<dbReference type="STRING" id="418495.SAMN05216215_106734"/>
<keyword evidence="2" id="KW-1185">Reference proteome</keyword>
<name>A0A1H3SN19_9PSEU</name>
<accession>A0A1H3SN19</accession>
<organism evidence="1 2">
    <name type="scientific">Saccharopolyspora shandongensis</name>
    <dbReference type="NCBI Taxonomy" id="418495"/>
    <lineage>
        <taxon>Bacteria</taxon>
        <taxon>Bacillati</taxon>
        <taxon>Actinomycetota</taxon>
        <taxon>Actinomycetes</taxon>
        <taxon>Pseudonocardiales</taxon>
        <taxon>Pseudonocardiaceae</taxon>
        <taxon>Saccharopolyspora</taxon>
    </lineage>
</organism>
<sequence length="74" mass="7829">MQKFADARKSSVQMIDISGYPTAQVGNKTNCLLALDVSDQGSLYVNTVAPSGNPNPCDLSKQFAEAALKNLPNA</sequence>
<reference evidence="2" key="1">
    <citation type="submission" date="2016-10" db="EMBL/GenBank/DDBJ databases">
        <authorList>
            <person name="Varghese N."/>
            <person name="Submissions S."/>
        </authorList>
    </citation>
    <scope>NUCLEOTIDE SEQUENCE [LARGE SCALE GENOMIC DNA]</scope>
    <source>
        <strain evidence="2">CGMCC 4.3530</strain>
    </source>
</reference>
<evidence type="ECO:0000313" key="2">
    <source>
        <dbReference type="Proteomes" id="UP000199529"/>
    </source>
</evidence>
<dbReference type="Pfam" id="PF12079">
    <property type="entry name" value="DUF3558"/>
    <property type="match status" value="1"/>
</dbReference>
<dbReference type="InterPro" id="IPR024520">
    <property type="entry name" value="DUF3558"/>
</dbReference>